<protein>
    <submittedName>
        <fullName evidence="1">Uncharacterized protein</fullName>
    </submittedName>
</protein>
<sequence length="58" mass="6535">MERARIMKHISRNPLHAASPNMNYQTIAAKVDHGITWKRSFPTSIAGIPRIPSKDPQP</sequence>
<accession>A0AAD8ULC0</accession>
<evidence type="ECO:0000313" key="1">
    <source>
        <dbReference type="EMBL" id="KAK1723859.1"/>
    </source>
</evidence>
<reference evidence="1" key="1">
    <citation type="submission" date="2021-12" db="EMBL/GenBank/DDBJ databases">
        <title>Comparative genomics, transcriptomics and evolutionary studies reveal genomic signatures of adaptation to plant cell wall in hemibiotrophic fungi.</title>
        <authorList>
            <consortium name="DOE Joint Genome Institute"/>
            <person name="Baroncelli R."/>
            <person name="Diaz J.F."/>
            <person name="Benocci T."/>
            <person name="Peng M."/>
            <person name="Battaglia E."/>
            <person name="Haridas S."/>
            <person name="Andreopoulos W."/>
            <person name="Labutti K."/>
            <person name="Pangilinan J."/>
            <person name="Floch G.L."/>
            <person name="Makela M.R."/>
            <person name="Henrissat B."/>
            <person name="Grigoriev I.V."/>
            <person name="Crouch J.A."/>
            <person name="De Vries R.P."/>
            <person name="Sukno S.A."/>
            <person name="Thon M.R."/>
        </authorList>
    </citation>
    <scope>NUCLEOTIDE SEQUENCE</scope>
    <source>
        <strain evidence="1">CBS 112980</strain>
    </source>
</reference>
<dbReference type="RefSeq" id="XP_060363914.1">
    <property type="nucleotide sequence ID" value="XM_060508472.1"/>
</dbReference>
<gene>
    <name evidence="1" type="ORF">BDZ83DRAFT_624932</name>
</gene>
<dbReference type="Proteomes" id="UP001244207">
    <property type="component" value="Unassembled WGS sequence"/>
</dbReference>
<name>A0AAD8ULC0_GLOAC</name>
<evidence type="ECO:0000313" key="2">
    <source>
        <dbReference type="Proteomes" id="UP001244207"/>
    </source>
</evidence>
<comment type="caution">
    <text evidence="1">The sequence shown here is derived from an EMBL/GenBank/DDBJ whole genome shotgun (WGS) entry which is preliminary data.</text>
</comment>
<dbReference type="GeneID" id="85392371"/>
<dbReference type="AlphaFoldDB" id="A0AAD8ULC0"/>
<proteinExistence type="predicted"/>
<dbReference type="EMBL" id="JAHMHS010000059">
    <property type="protein sequence ID" value="KAK1723859.1"/>
    <property type="molecule type" value="Genomic_DNA"/>
</dbReference>
<keyword evidence="2" id="KW-1185">Reference proteome</keyword>
<organism evidence="1 2">
    <name type="scientific">Glomerella acutata</name>
    <name type="common">Colletotrichum acutatum</name>
    <dbReference type="NCBI Taxonomy" id="27357"/>
    <lineage>
        <taxon>Eukaryota</taxon>
        <taxon>Fungi</taxon>
        <taxon>Dikarya</taxon>
        <taxon>Ascomycota</taxon>
        <taxon>Pezizomycotina</taxon>
        <taxon>Sordariomycetes</taxon>
        <taxon>Hypocreomycetidae</taxon>
        <taxon>Glomerellales</taxon>
        <taxon>Glomerellaceae</taxon>
        <taxon>Colletotrichum</taxon>
        <taxon>Colletotrichum acutatum species complex</taxon>
    </lineage>
</organism>